<name>A0A327NGC9_9BACT</name>
<dbReference type="Proteomes" id="UP000249016">
    <property type="component" value="Unassembled WGS sequence"/>
</dbReference>
<sequence length="325" mass="36384">MRTATFKSHATGSDRGHGVWISNQNETPTRRLVVGESAIDLLSYRQLEISTGVHPQTDSRYASIGGSLSLDHLTTLAKFMQPSTQLVFGFDNDDKGARYALTALVALSKDSLALVQASQQGYIALQIPVAKIYNQFSKLIAEHSLAMQTYMPQVNGEVRDDMIKNMFHWVKGATVPTLEIPINTALLNSVNNLLIQYGQFSRSLAITRPRGKDFNEDLKAEQLRQIKRPILLINPGNGQVVDRFATEKEAFQFVEKDIIKAKKWKTIPIGTELQILKTEPSKLHPEILGQLLRTSRGIEKSFTDSFMTQVNRMLPDPTKSQEAML</sequence>
<dbReference type="EMBL" id="QLII01000003">
    <property type="protein sequence ID" value="RAI73006.1"/>
    <property type="molecule type" value="Genomic_DNA"/>
</dbReference>
<comment type="caution">
    <text evidence="2">The sequence shown here is derived from an EMBL/GenBank/DDBJ whole genome shotgun (WGS) entry which is preliminary data.</text>
</comment>
<feature type="region of interest" description="Disordered" evidence="1">
    <location>
        <begin position="1"/>
        <end position="22"/>
    </location>
</feature>
<dbReference type="Gene3D" id="3.40.1360.10">
    <property type="match status" value="1"/>
</dbReference>
<keyword evidence="3" id="KW-1185">Reference proteome</keyword>
<reference evidence="2 3" key="1">
    <citation type="submission" date="2018-06" db="EMBL/GenBank/DDBJ databases">
        <title>Spirosoma sp. HMF3257 Genome sequencing and assembly.</title>
        <authorList>
            <person name="Kang H."/>
            <person name="Cha I."/>
            <person name="Kim H."/>
            <person name="Kang J."/>
            <person name="Joh K."/>
        </authorList>
    </citation>
    <scope>NUCLEOTIDE SEQUENCE [LARGE SCALE GENOMIC DNA]</scope>
    <source>
        <strain evidence="2 3">HMF3257</strain>
    </source>
</reference>
<proteinExistence type="predicted"/>
<dbReference type="RefSeq" id="WP_111351196.1">
    <property type="nucleotide sequence ID" value="NZ_QLII01000003.1"/>
</dbReference>
<evidence type="ECO:0000313" key="3">
    <source>
        <dbReference type="Proteomes" id="UP000249016"/>
    </source>
</evidence>
<dbReference type="OrthoDB" id="1032058at2"/>
<dbReference type="AlphaFoldDB" id="A0A327NGC9"/>
<evidence type="ECO:0000313" key="2">
    <source>
        <dbReference type="EMBL" id="RAI73006.1"/>
    </source>
</evidence>
<accession>A0A327NGC9</accession>
<protein>
    <recommendedName>
        <fullName evidence="4">Toprim domain-containing protein</fullName>
    </recommendedName>
</protein>
<dbReference type="Pfam" id="PF13155">
    <property type="entry name" value="Toprim_2"/>
    <property type="match status" value="1"/>
</dbReference>
<feature type="compositionally biased region" description="Polar residues" evidence="1">
    <location>
        <begin position="1"/>
        <end position="11"/>
    </location>
</feature>
<evidence type="ECO:0008006" key="4">
    <source>
        <dbReference type="Google" id="ProtNLM"/>
    </source>
</evidence>
<evidence type="ECO:0000256" key="1">
    <source>
        <dbReference type="SAM" id="MobiDB-lite"/>
    </source>
</evidence>
<gene>
    <name evidence="2" type="ORF">HMF3257_38475</name>
</gene>
<organism evidence="2 3">
    <name type="scientific">Spirosoma telluris</name>
    <dbReference type="NCBI Taxonomy" id="2183553"/>
    <lineage>
        <taxon>Bacteria</taxon>
        <taxon>Pseudomonadati</taxon>
        <taxon>Bacteroidota</taxon>
        <taxon>Cytophagia</taxon>
        <taxon>Cytophagales</taxon>
        <taxon>Cytophagaceae</taxon>
        <taxon>Spirosoma</taxon>
    </lineage>
</organism>